<organism evidence="3 4">
    <name type="scientific">Monosporascus cannonballus</name>
    <dbReference type="NCBI Taxonomy" id="155416"/>
    <lineage>
        <taxon>Eukaryota</taxon>
        <taxon>Fungi</taxon>
        <taxon>Dikarya</taxon>
        <taxon>Ascomycota</taxon>
        <taxon>Pezizomycotina</taxon>
        <taxon>Sordariomycetes</taxon>
        <taxon>Xylariomycetidae</taxon>
        <taxon>Xylariales</taxon>
        <taxon>Xylariales incertae sedis</taxon>
        <taxon>Monosporascus</taxon>
    </lineage>
</organism>
<protein>
    <recommendedName>
        <fullName evidence="2">DUF7514 domain-containing protein</fullName>
    </recommendedName>
</protein>
<evidence type="ECO:0000313" key="3">
    <source>
        <dbReference type="EMBL" id="RYO80327.1"/>
    </source>
</evidence>
<dbReference type="Proteomes" id="UP000294003">
    <property type="component" value="Unassembled WGS sequence"/>
</dbReference>
<feature type="compositionally biased region" description="Low complexity" evidence="1">
    <location>
        <begin position="363"/>
        <end position="375"/>
    </location>
</feature>
<evidence type="ECO:0000259" key="2">
    <source>
        <dbReference type="Pfam" id="PF24355"/>
    </source>
</evidence>
<evidence type="ECO:0000313" key="4">
    <source>
        <dbReference type="Proteomes" id="UP000294003"/>
    </source>
</evidence>
<feature type="region of interest" description="Disordered" evidence="1">
    <location>
        <begin position="1"/>
        <end position="71"/>
    </location>
</feature>
<dbReference type="EMBL" id="QJNS01000293">
    <property type="protein sequence ID" value="RYO80327.1"/>
    <property type="molecule type" value="Genomic_DNA"/>
</dbReference>
<evidence type="ECO:0000256" key="1">
    <source>
        <dbReference type="SAM" id="MobiDB-lite"/>
    </source>
</evidence>
<feature type="compositionally biased region" description="Pro residues" evidence="1">
    <location>
        <begin position="48"/>
        <end position="65"/>
    </location>
</feature>
<dbReference type="PANTHER" id="PTHR39611">
    <property type="entry name" value="HYDROXYPROLINE-RICH GLYCOPROTEIN DZ-HRGP-RELATED"/>
    <property type="match status" value="1"/>
</dbReference>
<feature type="compositionally biased region" description="Basic and acidic residues" evidence="1">
    <location>
        <begin position="416"/>
        <end position="427"/>
    </location>
</feature>
<reference evidence="3 4" key="1">
    <citation type="submission" date="2018-06" db="EMBL/GenBank/DDBJ databases">
        <title>Complete Genomes of Monosporascus.</title>
        <authorList>
            <person name="Robinson A.J."/>
            <person name="Natvig D.O."/>
        </authorList>
    </citation>
    <scope>NUCLEOTIDE SEQUENCE [LARGE SCALE GENOMIC DNA]</scope>
    <source>
        <strain evidence="3 4">CBS 609.92</strain>
    </source>
</reference>
<accession>A0ABY0GYD5</accession>
<proteinExistence type="predicted"/>
<feature type="compositionally biased region" description="Pro residues" evidence="1">
    <location>
        <begin position="247"/>
        <end position="267"/>
    </location>
</feature>
<feature type="compositionally biased region" description="Basic and acidic residues" evidence="1">
    <location>
        <begin position="503"/>
        <end position="543"/>
    </location>
</feature>
<gene>
    <name evidence="3" type="ORF">DL762_007694</name>
</gene>
<dbReference type="PANTHER" id="PTHR39611:SF2">
    <property type="entry name" value="HYDROXYPROLINE-RICH GLYCOPROTEIN DZ-HRGP"/>
    <property type="match status" value="1"/>
</dbReference>
<feature type="domain" description="DUF7514" evidence="2">
    <location>
        <begin position="72"/>
        <end position="232"/>
    </location>
</feature>
<feature type="compositionally biased region" description="Basic and acidic residues" evidence="1">
    <location>
        <begin position="7"/>
        <end position="25"/>
    </location>
</feature>
<feature type="compositionally biased region" description="Low complexity" evidence="1">
    <location>
        <begin position="38"/>
        <end position="47"/>
    </location>
</feature>
<feature type="compositionally biased region" description="Basic and acidic residues" evidence="1">
    <location>
        <begin position="552"/>
        <end position="581"/>
    </location>
</feature>
<dbReference type="InterPro" id="IPR055936">
    <property type="entry name" value="DUF7514"/>
</dbReference>
<feature type="region of interest" description="Disordered" evidence="1">
    <location>
        <begin position="240"/>
        <end position="621"/>
    </location>
</feature>
<feature type="compositionally biased region" description="Pro residues" evidence="1">
    <location>
        <begin position="392"/>
        <end position="408"/>
    </location>
</feature>
<name>A0ABY0GYD5_9PEZI</name>
<feature type="compositionally biased region" description="Basic residues" evidence="1">
    <location>
        <begin position="343"/>
        <end position="358"/>
    </location>
</feature>
<sequence length="621" mass="70673">MATTGKDAAEPEREQPNRSRARTPDDVNTPKPPPPQPQQHQQQREQPSPSPPQPSPPPPPPPPPVDGESYYGYLFNKDKTATDLLDAMLRAIANYIACNIGDRKSTGLDPKKLAAFYHAVGGDYDTLFLNAPAKSISYIWQALGVQHVLQQPAGNCYVEPSVPALTVEGFVRWETIQILLEPGEHAPYIQFAVRNWALKHPGTGEPFPPDLPRKAFPATCDPEIDKWHRSCAERLKQEAALQEEHPPQPSQHPPQHPPQPSPQPPPARDPRVHAGFNHVHGSQVKNTSPRRRHEMDYFSRDRPARVVHIPVRRVPASHHTSPRRCRSYSDLRPPPDPNVRFSTRLHARAPPAPRRHSQPRPYSPSSDSESDSGSDALPRSTSTSRLYSHVSPTPPPSIRLRSHPPPPTAATSARPHRPEVLPNDPRRLSLPAEIKQKITSLLSRSHDRHRSSSREHASGRPSIRPRYTRETPPSRRGRHGLSDGSYSSDESDSEVSPKRRTPRDRERERARRRQVDREVERERERELAEEREMRSRSREERVYLRPTADPRPSSHADAERIPRDFAWERDRDRGGDWDRAGRRVTTSSEREQRDRRRRKSYGTSPIKGVTGRRYPAEPPWT</sequence>
<dbReference type="Pfam" id="PF24355">
    <property type="entry name" value="DUF7514"/>
    <property type="match status" value="1"/>
</dbReference>
<comment type="caution">
    <text evidence="3">The sequence shown here is derived from an EMBL/GenBank/DDBJ whole genome shotgun (WGS) entry which is preliminary data.</text>
</comment>
<feature type="compositionally biased region" description="Basic and acidic residues" evidence="1">
    <location>
        <begin position="293"/>
        <end position="304"/>
    </location>
</feature>
<keyword evidence="4" id="KW-1185">Reference proteome</keyword>